<feature type="region of interest" description="Disordered" evidence="1">
    <location>
        <begin position="23"/>
        <end position="62"/>
    </location>
</feature>
<dbReference type="InterPro" id="IPR054528">
    <property type="entry name" value="TcaA_5th"/>
</dbReference>
<gene>
    <name evidence="4" type="ORF">HPT30_22105</name>
</gene>
<evidence type="ECO:0000256" key="1">
    <source>
        <dbReference type="SAM" id="MobiDB-lite"/>
    </source>
</evidence>
<dbReference type="EMBL" id="JABWCS010000217">
    <property type="protein sequence ID" value="NUU63049.1"/>
    <property type="molecule type" value="Genomic_DNA"/>
</dbReference>
<protein>
    <recommendedName>
        <fullName evidence="3">TcaA protein NTF2-like domain-containing protein</fullName>
    </recommendedName>
</protein>
<feature type="chain" id="PRO_5032466168" description="TcaA protein NTF2-like domain-containing protein" evidence="2">
    <location>
        <begin position="24"/>
        <end position="330"/>
    </location>
</feature>
<feature type="domain" description="TcaA protein NTF2-like" evidence="3">
    <location>
        <begin position="216"/>
        <end position="325"/>
    </location>
</feature>
<dbReference type="AlphaFoldDB" id="A0A850ETM9"/>
<proteinExistence type="predicted"/>
<evidence type="ECO:0000313" key="5">
    <source>
        <dbReference type="Proteomes" id="UP000564806"/>
    </source>
</evidence>
<evidence type="ECO:0000256" key="2">
    <source>
        <dbReference type="SAM" id="SignalP"/>
    </source>
</evidence>
<evidence type="ECO:0000313" key="4">
    <source>
        <dbReference type="EMBL" id="NUU63049.1"/>
    </source>
</evidence>
<organism evidence="4 5">
    <name type="scientific">Paenibacillus agri</name>
    <dbReference type="NCBI Taxonomy" id="2744309"/>
    <lineage>
        <taxon>Bacteria</taxon>
        <taxon>Bacillati</taxon>
        <taxon>Bacillota</taxon>
        <taxon>Bacilli</taxon>
        <taxon>Bacillales</taxon>
        <taxon>Paenibacillaceae</taxon>
        <taxon>Paenibacillus</taxon>
    </lineage>
</organism>
<accession>A0A850ETM9</accession>
<dbReference type="PROSITE" id="PS51257">
    <property type="entry name" value="PROKAR_LIPOPROTEIN"/>
    <property type="match status" value="1"/>
</dbReference>
<keyword evidence="5" id="KW-1185">Reference proteome</keyword>
<keyword evidence="2" id="KW-0732">Signal</keyword>
<name>A0A850ETM9_9BACL</name>
<evidence type="ECO:0000259" key="3">
    <source>
        <dbReference type="Pfam" id="PF22819"/>
    </source>
</evidence>
<sequence>MKLLPLTLLISLLLLSGCGQKNASAPAPSPEVTEAPIQTKAPKPASTISPSPDARTADSTVPEHYRKDGYDGLLIDINNLETTRDVFDHQYLVFDLILHNGTNKSLAVSASQFILLTVNKELLEYDPTAETVEPADNQTTTVLSGGQRNLRVGFVVKPEEVSELFFYDGSEPIYQITALQSVFSNNVIAPNDTLASTEESSFIEGGNAKSDDFIFQDNYLGYLNSLIEAINTGDFSLVEIHLLYDSDLYAQQQKLVQTLSEMGTREEMTDYEIQSTSYDEDSSTLTMKVREQIKVIAADGTVKATDSSWMYTALQVDQGVFQFSSIAKAE</sequence>
<dbReference type="Pfam" id="PF22819">
    <property type="entry name" value="TcaA_5th"/>
    <property type="match status" value="1"/>
</dbReference>
<dbReference type="Proteomes" id="UP000564806">
    <property type="component" value="Unassembled WGS sequence"/>
</dbReference>
<reference evidence="4" key="1">
    <citation type="submission" date="2020-06" db="EMBL/GenBank/DDBJ databases">
        <title>Paenibacillus sp. nov., isolated from soil.</title>
        <authorList>
            <person name="Seo Y.L."/>
        </authorList>
    </citation>
    <scope>NUCLEOTIDE SEQUENCE [LARGE SCALE GENOMIC DNA]</scope>
    <source>
        <strain evidence="4">JW14</strain>
    </source>
</reference>
<dbReference type="RefSeq" id="WP_175373479.1">
    <property type="nucleotide sequence ID" value="NZ_JABWCS010000217.1"/>
</dbReference>
<feature type="signal peptide" evidence="2">
    <location>
        <begin position="1"/>
        <end position="23"/>
    </location>
</feature>
<comment type="caution">
    <text evidence="4">The sequence shown here is derived from an EMBL/GenBank/DDBJ whole genome shotgun (WGS) entry which is preliminary data.</text>
</comment>